<organism evidence="2 3">
    <name type="scientific">Acanthochromis polyacanthus</name>
    <name type="common">spiny chromis</name>
    <dbReference type="NCBI Taxonomy" id="80966"/>
    <lineage>
        <taxon>Eukaryota</taxon>
        <taxon>Metazoa</taxon>
        <taxon>Chordata</taxon>
        <taxon>Craniata</taxon>
        <taxon>Vertebrata</taxon>
        <taxon>Euteleostomi</taxon>
        <taxon>Actinopterygii</taxon>
        <taxon>Neopterygii</taxon>
        <taxon>Teleostei</taxon>
        <taxon>Neoteleostei</taxon>
        <taxon>Acanthomorphata</taxon>
        <taxon>Ovalentaria</taxon>
        <taxon>Pomacentridae</taxon>
        <taxon>Acanthochromis</taxon>
    </lineage>
</organism>
<proteinExistence type="predicted"/>
<evidence type="ECO:0008006" key="4">
    <source>
        <dbReference type="Google" id="ProtNLM"/>
    </source>
</evidence>
<evidence type="ECO:0000313" key="2">
    <source>
        <dbReference type="Ensembl" id="ENSAPOP00000017132.1"/>
    </source>
</evidence>
<reference evidence="2" key="1">
    <citation type="submission" date="2025-08" db="UniProtKB">
        <authorList>
            <consortium name="Ensembl"/>
        </authorList>
    </citation>
    <scope>IDENTIFICATION</scope>
</reference>
<accession>A0A3Q1FN87</accession>
<evidence type="ECO:0000313" key="3">
    <source>
        <dbReference type="Proteomes" id="UP000257200"/>
    </source>
</evidence>
<protein>
    <recommendedName>
        <fullName evidence="4">UPAR/Ly6 domain-containing protein</fullName>
    </recommendedName>
</protein>
<feature type="signal peptide" evidence="1">
    <location>
        <begin position="1"/>
        <end position="19"/>
    </location>
</feature>
<dbReference type="AlphaFoldDB" id="A0A3Q1FN87"/>
<evidence type="ECO:0000256" key="1">
    <source>
        <dbReference type="SAM" id="SignalP"/>
    </source>
</evidence>
<reference evidence="2" key="2">
    <citation type="submission" date="2025-09" db="UniProtKB">
        <authorList>
            <consortium name="Ensembl"/>
        </authorList>
    </citation>
    <scope>IDENTIFICATION</scope>
</reference>
<keyword evidence="3" id="KW-1185">Reference proteome</keyword>
<sequence>MKTVVLALLVLVVVSQSEALRCYCGGMTQCQSSTQTCSSNANACASVVMTLGSNVNHFQSCYNYNDCMRLKQLPQTAYAHCCTTDLCNR</sequence>
<dbReference type="InterPro" id="IPR045860">
    <property type="entry name" value="Snake_toxin-like_sf"/>
</dbReference>
<keyword evidence="1" id="KW-0732">Signal</keyword>
<feature type="chain" id="PRO_5018751380" description="UPAR/Ly6 domain-containing protein" evidence="1">
    <location>
        <begin position="20"/>
        <end position="89"/>
    </location>
</feature>
<dbReference type="SUPFAM" id="SSF57302">
    <property type="entry name" value="Snake toxin-like"/>
    <property type="match status" value="1"/>
</dbReference>
<dbReference type="InParanoid" id="A0A3Q1FN87"/>
<dbReference type="Proteomes" id="UP000257200">
    <property type="component" value="Unplaced"/>
</dbReference>
<dbReference type="Gene3D" id="2.10.60.10">
    <property type="entry name" value="CD59"/>
    <property type="match status" value="1"/>
</dbReference>
<dbReference type="GeneTree" id="ENSGT01150000287865"/>
<dbReference type="Ensembl" id="ENSAPOT00000033928.1">
    <property type="protein sequence ID" value="ENSAPOP00000017132.1"/>
    <property type="gene ID" value="ENSAPOG00000020283.1"/>
</dbReference>
<name>A0A3Q1FN87_9TELE</name>